<evidence type="ECO:0000313" key="3">
    <source>
        <dbReference type="Proteomes" id="UP000295431"/>
    </source>
</evidence>
<evidence type="ECO:0000259" key="1">
    <source>
        <dbReference type="Pfam" id="PF01590"/>
    </source>
</evidence>
<proteinExistence type="predicted"/>
<dbReference type="InterPro" id="IPR029016">
    <property type="entry name" value="GAF-like_dom_sf"/>
</dbReference>
<dbReference type="OrthoDB" id="9150152at2"/>
<dbReference type="PANTHER" id="PTHR43102">
    <property type="entry name" value="SLR1143 PROTEIN"/>
    <property type="match status" value="1"/>
</dbReference>
<dbReference type="EMBL" id="SMJW01000232">
    <property type="protein sequence ID" value="TDC07803.1"/>
    <property type="molecule type" value="Genomic_DNA"/>
</dbReference>
<sequence length="197" mass="21280">MRYDADAGVSLPTWHDTAEQRMKLLTELGLDGAPDTEFDRFAAQVSGAFAAELGDHGKNLYAMVNLFTEQEQTFVGLHIPPGMRAVDRTMRPDHGFCPEMLDRTKALILSDVCANPHFASNPVVDKLGVRTYAGAPLIHQPTGTVLGTVCVIGTDPLPRETGQTSLALIKRHRDALMDALAQRAGTRGRHSSGDTSG</sequence>
<dbReference type="PANTHER" id="PTHR43102:SF2">
    <property type="entry name" value="GAF DOMAIN-CONTAINING PROTEIN"/>
    <property type="match status" value="1"/>
</dbReference>
<name>A0A4R4NJB3_9ACTN</name>
<protein>
    <submittedName>
        <fullName evidence="2">GAF domain-containing protein</fullName>
    </submittedName>
</protein>
<gene>
    <name evidence="2" type="ORF">E1284_31815</name>
</gene>
<dbReference type="Pfam" id="PF01590">
    <property type="entry name" value="GAF"/>
    <property type="match status" value="1"/>
</dbReference>
<evidence type="ECO:0000313" key="2">
    <source>
        <dbReference type="EMBL" id="TDC07803.1"/>
    </source>
</evidence>
<reference evidence="2 3" key="1">
    <citation type="submission" date="2019-03" db="EMBL/GenBank/DDBJ databases">
        <title>Draft genome sequences of novel Actinobacteria.</title>
        <authorList>
            <person name="Sahin N."/>
            <person name="Ay H."/>
            <person name="Saygin H."/>
        </authorList>
    </citation>
    <scope>NUCLEOTIDE SEQUENCE [LARGE SCALE GENOMIC DNA]</scope>
    <source>
        <strain evidence="2 3">DSM 45347</strain>
    </source>
</reference>
<dbReference type="InterPro" id="IPR003018">
    <property type="entry name" value="GAF"/>
</dbReference>
<comment type="caution">
    <text evidence="2">The sequence shown here is derived from an EMBL/GenBank/DDBJ whole genome shotgun (WGS) entry which is preliminary data.</text>
</comment>
<dbReference type="RefSeq" id="WP_131943860.1">
    <property type="nucleotide sequence ID" value="NZ_BAAAMX010000050.1"/>
</dbReference>
<accession>A0A4R4NJB3</accession>
<dbReference type="Gene3D" id="3.30.450.40">
    <property type="match status" value="1"/>
</dbReference>
<feature type="domain" description="GAF" evidence="1">
    <location>
        <begin position="74"/>
        <end position="160"/>
    </location>
</feature>
<dbReference type="Proteomes" id="UP000295431">
    <property type="component" value="Unassembled WGS sequence"/>
</dbReference>
<dbReference type="AlphaFoldDB" id="A0A4R4NJB3"/>
<dbReference type="SUPFAM" id="SSF55781">
    <property type="entry name" value="GAF domain-like"/>
    <property type="match status" value="1"/>
</dbReference>
<keyword evidence="3" id="KW-1185">Reference proteome</keyword>
<organism evidence="2 3">
    <name type="scientific">Actinomadura bangladeshensis</name>
    <dbReference type="NCBI Taxonomy" id="453573"/>
    <lineage>
        <taxon>Bacteria</taxon>
        <taxon>Bacillati</taxon>
        <taxon>Actinomycetota</taxon>
        <taxon>Actinomycetes</taxon>
        <taxon>Streptosporangiales</taxon>
        <taxon>Thermomonosporaceae</taxon>
        <taxon>Actinomadura</taxon>
    </lineage>
</organism>